<gene>
    <name evidence="1" type="ORF">HPBE_LOCUS13974</name>
</gene>
<reference evidence="1 2" key="1">
    <citation type="submission" date="2018-11" db="EMBL/GenBank/DDBJ databases">
        <authorList>
            <consortium name="Pathogen Informatics"/>
        </authorList>
    </citation>
    <scope>NUCLEOTIDE SEQUENCE [LARGE SCALE GENOMIC DNA]</scope>
</reference>
<sequence>MLLQAVVAQISQFVQQDESASNDTKRRLFPKSPSNTIIEVKLVSFTKVLSQYGCLNAGVEIKTNQDQTVTGYRFCSPQDAGVTLRSHSNLVPVITYNRYHRTTTELQYRSSETDELFFTTFINHTSSTFFSSS</sequence>
<evidence type="ECO:0000313" key="2">
    <source>
        <dbReference type="Proteomes" id="UP000050761"/>
    </source>
</evidence>
<protein>
    <submittedName>
        <fullName evidence="3">CUB domain-containing protein</fullName>
    </submittedName>
</protein>
<evidence type="ECO:0000313" key="3">
    <source>
        <dbReference type="WBParaSite" id="HPBE_0001397301-mRNA-1"/>
    </source>
</evidence>
<accession>A0A3P7ZEA4</accession>
<dbReference type="WBParaSite" id="HPBE_0001397301-mRNA-1">
    <property type="protein sequence ID" value="HPBE_0001397301-mRNA-1"/>
    <property type="gene ID" value="HPBE_0001397301"/>
</dbReference>
<accession>A0A183FZ32</accession>
<keyword evidence="2" id="KW-1185">Reference proteome</keyword>
<evidence type="ECO:0000313" key="1">
    <source>
        <dbReference type="EMBL" id="VDO98050.1"/>
    </source>
</evidence>
<name>A0A183FZ32_HELPZ</name>
<reference evidence="3" key="2">
    <citation type="submission" date="2019-09" db="UniProtKB">
        <authorList>
            <consortium name="WormBaseParasite"/>
        </authorList>
    </citation>
    <scope>IDENTIFICATION</scope>
</reference>
<dbReference type="EMBL" id="UZAH01028149">
    <property type="protein sequence ID" value="VDO98050.1"/>
    <property type="molecule type" value="Genomic_DNA"/>
</dbReference>
<proteinExistence type="predicted"/>
<organism evidence="2 3">
    <name type="scientific">Heligmosomoides polygyrus</name>
    <name type="common">Parasitic roundworm</name>
    <dbReference type="NCBI Taxonomy" id="6339"/>
    <lineage>
        <taxon>Eukaryota</taxon>
        <taxon>Metazoa</taxon>
        <taxon>Ecdysozoa</taxon>
        <taxon>Nematoda</taxon>
        <taxon>Chromadorea</taxon>
        <taxon>Rhabditida</taxon>
        <taxon>Rhabditina</taxon>
        <taxon>Rhabditomorpha</taxon>
        <taxon>Strongyloidea</taxon>
        <taxon>Heligmosomidae</taxon>
        <taxon>Heligmosomoides</taxon>
    </lineage>
</organism>
<dbReference type="Proteomes" id="UP000050761">
    <property type="component" value="Unassembled WGS sequence"/>
</dbReference>
<dbReference type="AlphaFoldDB" id="A0A183FZ32"/>